<evidence type="ECO:0000313" key="2">
    <source>
        <dbReference type="Proteomes" id="UP001151532"/>
    </source>
</evidence>
<sequence length="36" mass="4227">MMKNRMKCLQVTIHNLISILMPIKMTVFPQMTSMDT</sequence>
<reference evidence="1" key="1">
    <citation type="submission" date="2022-11" db="EMBL/GenBank/DDBJ databases">
        <authorList>
            <person name="Hyden B.L."/>
            <person name="Feng K."/>
            <person name="Yates T."/>
            <person name="Jawdy S."/>
            <person name="Smart L.B."/>
            <person name="Muchero W."/>
        </authorList>
    </citation>
    <scope>NUCLEOTIDE SEQUENCE</scope>
    <source>
        <tissue evidence="1">Shoot tip</tissue>
    </source>
</reference>
<organism evidence="1 2">
    <name type="scientific">Salix purpurea</name>
    <name type="common">Purple osier willow</name>
    <dbReference type="NCBI Taxonomy" id="77065"/>
    <lineage>
        <taxon>Eukaryota</taxon>
        <taxon>Viridiplantae</taxon>
        <taxon>Streptophyta</taxon>
        <taxon>Embryophyta</taxon>
        <taxon>Tracheophyta</taxon>
        <taxon>Spermatophyta</taxon>
        <taxon>Magnoliopsida</taxon>
        <taxon>eudicotyledons</taxon>
        <taxon>Gunneridae</taxon>
        <taxon>Pentapetalae</taxon>
        <taxon>rosids</taxon>
        <taxon>fabids</taxon>
        <taxon>Malpighiales</taxon>
        <taxon>Salicaceae</taxon>
        <taxon>Saliceae</taxon>
        <taxon>Salix</taxon>
    </lineage>
</organism>
<evidence type="ECO:0000313" key="1">
    <source>
        <dbReference type="EMBL" id="KAJ6754014.1"/>
    </source>
</evidence>
<proteinExistence type="predicted"/>
<accession>A0A9Q0VSL4</accession>
<keyword evidence="2" id="KW-1185">Reference proteome</keyword>
<dbReference type="EMBL" id="JAPFFK010000007">
    <property type="protein sequence ID" value="KAJ6754014.1"/>
    <property type="molecule type" value="Genomic_DNA"/>
</dbReference>
<dbReference type="Proteomes" id="UP001151532">
    <property type="component" value="Chromosome 16"/>
</dbReference>
<gene>
    <name evidence="1" type="ORF">OIU79_026783</name>
</gene>
<protein>
    <submittedName>
        <fullName evidence="1">Uncharacterized protein</fullName>
    </submittedName>
</protein>
<name>A0A9Q0VSL4_SALPP</name>
<dbReference type="AlphaFoldDB" id="A0A9Q0VSL4"/>
<reference evidence="1" key="2">
    <citation type="journal article" date="2023" name="Int. J. Mol. Sci.">
        <title>De Novo Assembly and Annotation of 11 Diverse Shrub Willow (Salix) Genomes Reveals Novel Gene Organization in Sex-Linked Regions.</title>
        <authorList>
            <person name="Hyden B."/>
            <person name="Feng K."/>
            <person name="Yates T.B."/>
            <person name="Jawdy S."/>
            <person name="Cereghino C."/>
            <person name="Smart L.B."/>
            <person name="Muchero W."/>
        </authorList>
    </citation>
    <scope>NUCLEOTIDE SEQUENCE</scope>
    <source>
        <tissue evidence="1">Shoot tip</tissue>
    </source>
</reference>
<comment type="caution">
    <text evidence="1">The sequence shown here is derived from an EMBL/GenBank/DDBJ whole genome shotgun (WGS) entry which is preliminary data.</text>
</comment>